<dbReference type="EMBL" id="KE346006">
    <property type="protein sequence ID" value="EXC23831.1"/>
    <property type="molecule type" value="Genomic_DNA"/>
</dbReference>
<sequence length="87" mass="9804">MPLRRYRRYAATNSVAEHDNSATPNARQPLHLNILCQITFCDQSSCQALPMLEVHIVLPIIRTRAIHMSPCLTSLYNRIGKPPTYGG</sequence>
<evidence type="ECO:0000313" key="2">
    <source>
        <dbReference type="Proteomes" id="UP000030645"/>
    </source>
</evidence>
<gene>
    <name evidence="1" type="ORF">L484_006093</name>
</gene>
<organism evidence="1 2">
    <name type="scientific">Morus notabilis</name>
    <dbReference type="NCBI Taxonomy" id="981085"/>
    <lineage>
        <taxon>Eukaryota</taxon>
        <taxon>Viridiplantae</taxon>
        <taxon>Streptophyta</taxon>
        <taxon>Embryophyta</taxon>
        <taxon>Tracheophyta</taxon>
        <taxon>Spermatophyta</taxon>
        <taxon>Magnoliopsida</taxon>
        <taxon>eudicotyledons</taxon>
        <taxon>Gunneridae</taxon>
        <taxon>Pentapetalae</taxon>
        <taxon>rosids</taxon>
        <taxon>fabids</taxon>
        <taxon>Rosales</taxon>
        <taxon>Moraceae</taxon>
        <taxon>Moreae</taxon>
        <taxon>Morus</taxon>
    </lineage>
</organism>
<name>W9S2Y5_9ROSA</name>
<evidence type="ECO:0000313" key="1">
    <source>
        <dbReference type="EMBL" id="EXC23831.1"/>
    </source>
</evidence>
<protein>
    <submittedName>
        <fullName evidence="1">Uncharacterized protein</fullName>
    </submittedName>
</protein>
<reference evidence="2" key="1">
    <citation type="submission" date="2013-01" db="EMBL/GenBank/DDBJ databases">
        <title>Draft Genome Sequence of a Mulberry Tree, Morus notabilis C.K. Schneid.</title>
        <authorList>
            <person name="He N."/>
            <person name="Zhao S."/>
        </authorList>
    </citation>
    <scope>NUCLEOTIDE SEQUENCE</scope>
</reference>
<dbReference type="AlphaFoldDB" id="W9S2Y5"/>
<keyword evidence="2" id="KW-1185">Reference proteome</keyword>
<dbReference type="Proteomes" id="UP000030645">
    <property type="component" value="Unassembled WGS sequence"/>
</dbReference>
<proteinExistence type="predicted"/>
<accession>W9S2Y5</accession>